<keyword evidence="1" id="KW-0472">Membrane</keyword>
<keyword evidence="1" id="KW-1133">Transmembrane helix</keyword>
<keyword evidence="1" id="KW-0812">Transmembrane</keyword>
<dbReference type="AlphaFoldDB" id="A0A0G1DLH6"/>
<accession>A0A0G1DLH6</accession>
<dbReference type="Proteomes" id="UP000034894">
    <property type="component" value="Unassembled WGS sequence"/>
</dbReference>
<comment type="caution">
    <text evidence="2">The sequence shown here is derived from an EMBL/GenBank/DDBJ whole genome shotgun (WGS) entry which is preliminary data.</text>
</comment>
<dbReference type="InterPro" id="IPR032820">
    <property type="entry name" value="ATPase_put"/>
</dbReference>
<evidence type="ECO:0000313" key="2">
    <source>
        <dbReference type="EMBL" id="KKS98514.1"/>
    </source>
</evidence>
<feature type="transmembrane region" description="Helical" evidence="1">
    <location>
        <begin position="34"/>
        <end position="54"/>
    </location>
</feature>
<protein>
    <submittedName>
        <fullName evidence="2">Uncharacterized protein</fullName>
    </submittedName>
</protein>
<reference evidence="2 3" key="1">
    <citation type="journal article" date="2015" name="Nature">
        <title>rRNA introns, odd ribosomes, and small enigmatic genomes across a large radiation of phyla.</title>
        <authorList>
            <person name="Brown C.T."/>
            <person name="Hug L.A."/>
            <person name="Thomas B.C."/>
            <person name="Sharon I."/>
            <person name="Castelle C.J."/>
            <person name="Singh A."/>
            <person name="Wilkins M.J."/>
            <person name="Williams K.H."/>
            <person name="Banfield J.F."/>
        </authorList>
    </citation>
    <scope>NUCLEOTIDE SEQUENCE [LARGE SCALE GENOMIC DNA]</scope>
</reference>
<proteinExistence type="predicted"/>
<sequence>MKTKAKERGIAEKKKATAQKDTSEVRNIVYGFKLASDLGFALVVPLVGGALLGSYLDRELNTSPRLTLSLIFTGLIVGLYSMYRSIRNMTQE</sequence>
<dbReference type="STRING" id="1618443.UV73_C0001G0035"/>
<organism evidence="2 3">
    <name type="scientific">Candidatus Gottesmanbacteria bacterium GW2011_GWA2_43_14</name>
    <dbReference type="NCBI Taxonomy" id="1618443"/>
    <lineage>
        <taxon>Bacteria</taxon>
        <taxon>Candidatus Gottesmaniibacteriota</taxon>
    </lineage>
</organism>
<evidence type="ECO:0000256" key="1">
    <source>
        <dbReference type="SAM" id="Phobius"/>
    </source>
</evidence>
<dbReference type="Pfam" id="PF09527">
    <property type="entry name" value="ATPase_gene1"/>
    <property type="match status" value="1"/>
</dbReference>
<name>A0A0G1DLH6_9BACT</name>
<feature type="transmembrane region" description="Helical" evidence="1">
    <location>
        <begin position="66"/>
        <end position="83"/>
    </location>
</feature>
<evidence type="ECO:0000313" key="3">
    <source>
        <dbReference type="Proteomes" id="UP000034894"/>
    </source>
</evidence>
<gene>
    <name evidence="2" type="ORF">UV73_C0001G0035</name>
</gene>
<dbReference type="EMBL" id="LCFP01000001">
    <property type="protein sequence ID" value="KKS98514.1"/>
    <property type="molecule type" value="Genomic_DNA"/>
</dbReference>